<name>A0A6J3L8D7_9HYME</name>
<evidence type="ECO:0000313" key="4">
    <source>
        <dbReference type="RefSeq" id="XP_033361564.1"/>
    </source>
</evidence>
<feature type="compositionally biased region" description="Polar residues" evidence="1">
    <location>
        <begin position="20"/>
        <end position="31"/>
    </location>
</feature>
<dbReference type="RefSeq" id="XP_033361485.1">
    <property type="nucleotide sequence ID" value="XM_033505594.1"/>
</dbReference>
<dbReference type="Proteomes" id="UP000504631">
    <property type="component" value="Unplaced"/>
</dbReference>
<protein>
    <submittedName>
        <fullName evidence="3">Uncharacterized protein LOC117239777</fullName>
    </submittedName>
    <submittedName>
        <fullName evidence="4">Uncharacterized protein LOC117239844</fullName>
    </submittedName>
</protein>
<keyword evidence="2" id="KW-1185">Reference proteome</keyword>
<accession>A0A6J3L8D7</accession>
<dbReference type="GeneID" id="117239777"/>
<dbReference type="Pfam" id="PF24664">
    <property type="entry name" value="Monjiviricetes_fusion"/>
    <property type="match status" value="1"/>
</dbReference>
<dbReference type="AlphaFoldDB" id="A0A6J3L8D7"/>
<evidence type="ECO:0000256" key="1">
    <source>
        <dbReference type="SAM" id="MobiDB-lite"/>
    </source>
</evidence>
<gene>
    <name evidence="3" type="primary">LOC117239777</name>
    <name evidence="4" type="synonym">LOC117239844</name>
</gene>
<dbReference type="KEGG" id="bvk:117239844"/>
<dbReference type="RefSeq" id="XP_033361564.1">
    <property type="nucleotide sequence ID" value="XM_033505673.1"/>
</dbReference>
<proteinExistence type="predicted"/>
<feature type="region of interest" description="Disordered" evidence="1">
    <location>
        <begin position="1"/>
        <end position="37"/>
    </location>
</feature>
<evidence type="ECO:0000313" key="3">
    <source>
        <dbReference type="RefSeq" id="XP_033361485.1"/>
    </source>
</evidence>
<dbReference type="KEGG" id="bvk:117239777"/>
<sequence length="237" mass="25550">MNSHTPQPKTHGFDRRRSDPYSQMHSSTSKGTPPGRAPNVAILSTIVIGHEQNIYPKDFDALLDHVMFPAEKSAVLNTLARGATGKTIVPGTVNILGMMDKNTLTTIAKIAVSGLWTGFMEFGTVSAAIFGILTIFKLIKTIIDIAGHGYQLRETYGCGAIYGPVTHPLLYLKRRRDIDDQKAQPQGISITPVVVQLPTTPASASSELRDTISQISYGNLNSKGGVNIRGSASNTMQ</sequence>
<organism evidence="2 3">
    <name type="scientific">Bombus vosnesenskii</name>
    <dbReference type="NCBI Taxonomy" id="207650"/>
    <lineage>
        <taxon>Eukaryota</taxon>
        <taxon>Metazoa</taxon>
        <taxon>Ecdysozoa</taxon>
        <taxon>Arthropoda</taxon>
        <taxon>Hexapoda</taxon>
        <taxon>Insecta</taxon>
        <taxon>Pterygota</taxon>
        <taxon>Neoptera</taxon>
        <taxon>Endopterygota</taxon>
        <taxon>Hymenoptera</taxon>
        <taxon>Apocrita</taxon>
        <taxon>Aculeata</taxon>
        <taxon>Apoidea</taxon>
        <taxon>Anthophila</taxon>
        <taxon>Apidae</taxon>
        <taxon>Bombus</taxon>
        <taxon>Pyrobombus</taxon>
    </lineage>
</organism>
<reference evidence="3 4" key="1">
    <citation type="submission" date="2025-04" db="UniProtKB">
        <authorList>
            <consortium name="RefSeq"/>
        </authorList>
    </citation>
    <scope>IDENTIFICATION</scope>
    <source>
        <tissue evidence="3 4">Muscle</tissue>
    </source>
</reference>
<evidence type="ECO:0000313" key="2">
    <source>
        <dbReference type="Proteomes" id="UP000504631"/>
    </source>
</evidence>